<dbReference type="GO" id="GO:0004467">
    <property type="term" value="F:long-chain fatty acid-CoA ligase activity"/>
    <property type="evidence" value="ECO:0007669"/>
    <property type="project" value="UniProtKB-EC"/>
</dbReference>
<dbReference type="AlphaFoldDB" id="A0A8J2Z4Y4"/>
<evidence type="ECO:0000256" key="6">
    <source>
        <dbReference type="ARBA" id="ARBA00026121"/>
    </source>
</evidence>
<dbReference type="InterPro" id="IPR000873">
    <property type="entry name" value="AMP-dep_synth/lig_dom"/>
</dbReference>
<comment type="caution">
    <text evidence="11">The sequence shown here is derived from an EMBL/GenBank/DDBJ whole genome shotgun (WGS) entry which is preliminary data.</text>
</comment>
<evidence type="ECO:0000256" key="5">
    <source>
        <dbReference type="ARBA" id="ARBA00023136"/>
    </source>
</evidence>
<dbReference type="Pfam" id="PF00501">
    <property type="entry name" value="AMP-binding"/>
    <property type="match status" value="1"/>
</dbReference>
<dbReference type="InterPro" id="IPR050237">
    <property type="entry name" value="ATP-dep_AMP-bd_enzyme"/>
</dbReference>
<reference evidence="11" key="2">
    <citation type="submission" date="2020-09" db="EMBL/GenBank/DDBJ databases">
        <authorList>
            <person name="Sun Q."/>
            <person name="Zhou Y."/>
        </authorList>
    </citation>
    <scope>NUCLEOTIDE SEQUENCE</scope>
    <source>
        <strain evidence="11">CGMCC 1.15758</strain>
    </source>
</reference>
<dbReference type="Gene3D" id="3.30.300.30">
    <property type="match status" value="1"/>
</dbReference>
<comment type="similarity">
    <text evidence="3">Belongs to the ATP-dependent AMP-binding enzyme family.</text>
</comment>
<dbReference type="Pfam" id="PF13193">
    <property type="entry name" value="AMP-binding_C"/>
    <property type="match status" value="1"/>
</dbReference>
<evidence type="ECO:0000259" key="10">
    <source>
        <dbReference type="Pfam" id="PF13193"/>
    </source>
</evidence>
<dbReference type="GO" id="GO:0016020">
    <property type="term" value="C:membrane"/>
    <property type="evidence" value="ECO:0007669"/>
    <property type="project" value="UniProtKB-SubCell"/>
</dbReference>
<dbReference type="Proteomes" id="UP000636949">
    <property type="component" value="Unassembled WGS sequence"/>
</dbReference>
<feature type="domain" description="AMP-binding enzyme C-terminal" evidence="10">
    <location>
        <begin position="471"/>
        <end position="546"/>
    </location>
</feature>
<keyword evidence="5" id="KW-0472">Membrane</keyword>
<protein>
    <recommendedName>
        <fullName evidence="7">Long-chain-fatty-acid--CoA ligase</fullName>
        <ecNumber evidence="6">6.2.1.3</ecNumber>
    </recommendedName>
    <alternativeName>
        <fullName evidence="8">Long-chain acyl-CoA synthetase</fullName>
    </alternativeName>
</protein>
<dbReference type="PANTHER" id="PTHR43767:SF8">
    <property type="entry name" value="LONG-CHAIN-FATTY-ACID--COA LIGASE"/>
    <property type="match status" value="1"/>
</dbReference>
<organism evidence="11 12">
    <name type="scientific">Cysteiniphilum litorale</name>
    <dbReference type="NCBI Taxonomy" id="2056700"/>
    <lineage>
        <taxon>Bacteria</taxon>
        <taxon>Pseudomonadati</taxon>
        <taxon>Pseudomonadota</taxon>
        <taxon>Gammaproteobacteria</taxon>
        <taxon>Thiotrichales</taxon>
        <taxon>Fastidiosibacteraceae</taxon>
        <taxon>Cysteiniphilum</taxon>
    </lineage>
</organism>
<gene>
    <name evidence="11" type="primary">fadD2</name>
    <name evidence="11" type="ORF">GCM10010995_17290</name>
</gene>
<evidence type="ECO:0000256" key="8">
    <source>
        <dbReference type="ARBA" id="ARBA00042773"/>
    </source>
</evidence>
<comment type="pathway">
    <text evidence="2">Lipid metabolism; fatty acid beta-oxidation.</text>
</comment>
<keyword evidence="4 11" id="KW-0436">Ligase</keyword>
<sequence length="564" mass="63473">MSEKPWIKHYPNDVPSEIPVSTETLTSMLKQAALKFPNNVALSCHDHDITYQQVDHYSNKVAAFLHYELGFKQGDKIAIMLPNLLQFPIVLISILKIGASFVNINPLYTAHEIKEIMEDSGATGIFVLSTFAHLVQEAKKDLPQVRHMIATDLVDLYDFPKKQIIHFVATYLKGMKSKHDQSQFHKLSTALHYHRSFDEASVKISCDDMACLQYSSGTTGKPKGTILLHRNIVANIQQVWLWIGNQVELDKQILIGALPLYHIFALTANFFTFYLAGSKHILIPNPRDIKSLVKTMQKTPFTIFNSINTLYAALLHNDTFRQSTFPHFKYTLSGGMSTVKRIADDWKAVTGVTIHEAYGLSEMSPAVTINRFDDDVFNGTVGYPLPSTDVSIRDDQGNDLPANENGEIWVKGPQQSPGFWHLDKVTKEHFTGDGWLKTGDIGFLDDMGRLTISGRSKNMLIVSGFNVFPKEIENTILQIPAVKDVAVVGAPSHSSGEKPFAFVVLEDNQSVTAKEITEFCYTRLAHYKTPKDIMFLDELPKNPVGKVLKQELKEKYILNPKEHH</sequence>
<dbReference type="EC" id="6.2.1.3" evidence="6"/>
<dbReference type="OrthoDB" id="9803968at2"/>
<dbReference type="PANTHER" id="PTHR43767">
    <property type="entry name" value="LONG-CHAIN-FATTY-ACID--COA LIGASE"/>
    <property type="match status" value="1"/>
</dbReference>
<feature type="domain" description="AMP-dependent synthetase/ligase" evidence="9">
    <location>
        <begin position="30"/>
        <end position="420"/>
    </location>
</feature>
<dbReference type="RefSeq" id="WP_117003002.1">
    <property type="nucleotide sequence ID" value="NZ_BMJS01000019.1"/>
</dbReference>
<dbReference type="SUPFAM" id="SSF56801">
    <property type="entry name" value="Acetyl-CoA synthetase-like"/>
    <property type="match status" value="1"/>
</dbReference>
<dbReference type="InterPro" id="IPR045851">
    <property type="entry name" value="AMP-bd_C_sf"/>
</dbReference>
<dbReference type="FunFam" id="3.30.300.30:FF:000008">
    <property type="entry name" value="2,3-dihydroxybenzoate-AMP ligase"/>
    <property type="match status" value="1"/>
</dbReference>
<keyword evidence="12" id="KW-1185">Reference proteome</keyword>
<evidence type="ECO:0000256" key="2">
    <source>
        <dbReference type="ARBA" id="ARBA00005005"/>
    </source>
</evidence>
<reference evidence="11" key="1">
    <citation type="journal article" date="2014" name="Int. J. Syst. Evol. Microbiol.">
        <title>Complete genome sequence of Corynebacterium casei LMG S-19264T (=DSM 44701T), isolated from a smear-ripened cheese.</title>
        <authorList>
            <consortium name="US DOE Joint Genome Institute (JGI-PGF)"/>
            <person name="Walter F."/>
            <person name="Albersmeier A."/>
            <person name="Kalinowski J."/>
            <person name="Ruckert C."/>
        </authorList>
    </citation>
    <scope>NUCLEOTIDE SEQUENCE</scope>
    <source>
        <strain evidence="11">CGMCC 1.15758</strain>
    </source>
</reference>
<evidence type="ECO:0000256" key="3">
    <source>
        <dbReference type="ARBA" id="ARBA00006432"/>
    </source>
</evidence>
<evidence type="ECO:0000259" key="9">
    <source>
        <dbReference type="Pfam" id="PF00501"/>
    </source>
</evidence>
<dbReference type="Gene3D" id="3.40.50.12780">
    <property type="entry name" value="N-terminal domain of ligase-like"/>
    <property type="match status" value="1"/>
</dbReference>
<comment type="subcellular location">
    <subcellularLocation>
        <location evidence="1">Membrane</location>
        <topology evidence="1">Peripheral membrane protein</topology>
    </subcellularLocation>
</comment>
<evidence type="ECO:0000256" key="7">
    <source>
        <dbReference type="ARBA" id="ARBA00039545"/>
    </source>
</evidence>
<evidence type="ECO:0000256" key="4">
    <source>
        <dbReference type="ARBA" id="ARBA00022598"/>
    </source>
</evidence>
<evidence type="ECO:0000256" key="1">
    <source>
        <dbReference type="ARBA" id="ARBA00004170"/>
    </source>
</evidence>
<accession>A0A8J2Z4Y4</accession>
<dbReference type="InterPro" id="IPR025110">
    <property type="entry name" value="AMP-bd_C"/>
</dbReference>
<dbReference type="PROSITE" id="PS00455">
    <property type="entry name" value="AMP_BINDING"/>
    <property type="match status" value="1"/>
</dbReference>
<name>A0A8J2Z4Y4_9GAMM</name>
<evidence type="ECO:0000313" key="11">
    <source>
        <dbReference type="EMBL" id="GGG00520.1"/>
    </source>
</evidence>
<proteinExistence type="inferred from homology"/>
<evidence type="ECO:0000313" key="12">
    <source>
        <dbReference type="Proteomes" id="UP000636949"/>
    </source>
</evidence>
<dbReference type="EMBL" id="BMJS01000019">
    <property type="protein sequence ID" value="GGG00520.1"/>
    <property type="molecule type" value="Genomic_DNA"/>
</dbReference>
<dbReference type="CDD" id="cd05936">
    <property type="entry name" value="FC-FACS_FadD_like"/>
    <property type="match status" value="1"/>
</dbReference>
<dbReference type="InterPro" id="IPR020845">
    <property type="entry name" value="AMP-binding_CS"/>
</dbReference>
<dbReference type="InterPro" id="IPR042099">
    <property type="entry name" value="ANL_N_sf"/>
</dbReference>